<dbReference type="RefSeq" id="XP_013760102.1">
    <property type="nucleotide sequence ID" value="XM_013904648.1"/>
</dbReference>
<dbReference type="PANTHER" id="PTHR23339">
    <property type="entry name" value="TYROSINE SPECIFIC PROTEIN PHOSPHATASE AND DUAL SPECIFICITY PROTEIN PHOSPHATASE"/>
    <property type="match status" value="1"/>
</dbReference>
<keyword evidence="2" id="KW-1185">Reference proteome</keyword>
<dbReference type="Proteomes" id="UP000054408">
    <property type="component" value="Unassembled WGS sequence"/>
</dbReference>
<dbReference type="GeneID" id="25562872"/>
<dbReference type="OrthoDB" id="66369at2759"/>
<accession>A0A0L0D3B1</accession>
<organism evidence="1 2">
    <name type="scientific">Thecamonas trahens ATCC 50062</name>
    <dbReference type="NCBI Taxonomy" id="461836"/>
    <lineage>
        <taxon>Eukaryota</taxon>
        <taxon>Apusozoa</taxon>
        <taxon>Apusomonadida</taxon>
        <taxon>Apusomonadidae</taxon>
        <taxon>Thecamonas</taxon>
    </lineage>
</organism>
<evidence type="ECO:0000313" key="1">
    <source>
        <dbReference type="EMBL" id="KNC46827.1"/>
    </source>
</evidence>
<protein>
    <submittedName>
        <fullName evidence="1">Uncharacterized protein</fullName>
    </submittedName>
</protein>
<evidence type="ECO:0000313" key="2">
    <source>
        <dbReference type="Proteomes" id="UP000054408"/>
    </source>
</evidence>
<dbReference type="SMART" id="SM01301">
    <property type="entry name" value="PTPlike_phytase"/>
    <property type="match status" value="3"/>
</dbReference>
<reference evidence="1 2" key="1">
    <citation type="submission" date="2010-05" db="EMBL/GenBank/DDBJ databases">
        <title>The Genome Sequence of Thecamonas trahens ATCC 50062.</title>
        <authorList>
            <consortium name="The Broad Institute Genome Sequencing Platform"/>
            <person name="Russ C."/>
            <person name="Cuomo C."/>
            <person name="Shea T."/>
            <person name="Young S.K."/>
            <person name="Zeng Q."/>
            <person name="Koehrsen M."/>
            <person name="Haas B."/>
            <person name="Borodovsky M."/>
            <person name="Guigo R."/>
            <person name="Alvarado L."/>
            <person name="Berlin A."/>
            <person name="Bochicchio J."/>
            <person name="Borenstein D."/>
            <person name="Chapman S."/>
            <person name="Chen Z."/>
            <person name="Freedman E."/>
            <person name="Gellesch M."/>
            <person name="Goldberg J."/>
            <person name="Griggs A."/>
            <person name="Gujja S."/>
            <person name="Heilman E."/>
            <person name="Heiman D."/>
            <person name="Hepburn T."/>
            <person name="Howarth C."/>
            <person name="Jen D."/>
            <person name="Larson L."/>
            <person name="Mehta T."/>
            <person name="Park D."/>
            <person name="Pearson M."/>
            <person name="Roberts A."/>
            <person name="Saif S."/>
            <person name="Shenoy N."/>
            <person name="Sisk P."/>
            <person name="Stolte C."/>
            <person name="Sykes S."/>
            <person name="Thomson T."/>
            <person name="Walk T."/>
            <person name="White J."/>
            <person name="Yandava C."/>
            <person name="Burger G."/>
            <person name="Gray M.W."/>
            <person name="Holland P.W.H."/>
            <person name="King N."/>
            <person name="Lang F.B.F."/>
            <person name="Roger A.J."/>
            <person name="Ruiz-Trillo I."/>
            <person name="Lander E."/>
            <person name="Nusbaum C."/>
        </authorList>
    </citation>
    <scope>NUCLEOTIDE SEQUENCE [LARGE SCALE GENOMIC DNA]</scope>
    <source>
        <strain evidence="1 2">ATCC 50062</strain>
    </source>
</reference>
<dbReference type="InterPro" id="IPR050561">
    <property type="entry name" value="PTP"/>
</dbReference>
<gene>
    <name evidence="1" type="ORF">AMSG_03258</name>
</gene>
<dbReference type="Pfam" id="PF14566">
    <property type="entry name" value="PTPlike_phytase"/>
    <property type="match status" value="3"/>
</dbReference>
<sequence>MSQQSKAPDRIRMSAAARYVATTNDLESDLLVSARRGDVLTPSMVLKSDAYPGSRAWGLTPRVSGAPNFRRAYQFPLFGVAQPTAAGMRAVLRLAAARSGIIHWVNLREEAMIYLNMTPYVLRSADDPLANLQNLRGISAERLDALEAKLKADVVAEARRYGSMILVHKEVEPGRVLAMWEHVELPSPDADVLGAVTGPTSILTSAEFVAVVLAQVPGISLSYHRIPLPPMAVPDFAVFDALARVIEAASDAPGAAQALVFNCQSGRGRTTFSMALAKVILKLRAGVGLATPVEMTPKSSYAPELASFGALGDSPPGTPSLASRLKTSVSLTGGMAALAVGPCSPTAAGEQGEDLAFGAVPKRLLGAGLVRSPSLDSALPESTHPVAVPHDRIFGRVVEQQAGNYRVVLALVRALAIGARAKTFVDDVVDTTAELVNIREAVLVYKASSPPDLEHSLLFLRRYVMLIAFSAYYMELVETLSAGGTFPRQISFADWINEHPEVRHVYSSLDTDSVAAFFVPADDLDADSRALAASLEAGSEVDPKLARSLVAGRSGSVLSAYSILRQDVVDVGVTAARPGAPPLNVDANYRPLLADGEGRVGRSSFQIHGCAQTSQPTLRSLLRSVLVATHAGRINVVNVRMEPFVYISGVPFALRSFDAPRQVLMEMRGISAERLLEVEARLKADVADEAASLGNKVLVHPGESVALADLLPDGTSLVTPAEAMAQLLAEGFKLSYERLPLHVGTLAGEDEEALASLEAQAKLSALSTSTIASVLAGQINYTARSFDDLAIEAVAARNAGEHLLLISGHGGMRTAVCMAVAGLAAGIEPVELVRPPVAKGAPQPKFANPQLVKELVRLLPHGNAALERAEEFFAAAAGRSLRSIMWSFLDELSEGDDEDNTATLLRFKARYSMDLYLNLICFTEYAAFSGTRERTSFAGFLNSLPEVSGLLSALWSSARREGDDVLFSRSDFENRAKVVPSCRTGVVSSMDDHAGVVDARGGTVLAGGMIMKADHFPGCQKQHIELKLTGAPNFRHVDARYPIYGVGMPTGAALVEVLLRVVGEAGASARVHWVCLREEPVLFLAAKPFVLREAGNPFRNLQSRGIDEARLEALELRLLDDVRAEAELYGAHVLVHGEDETGDPELMGMLLSHWEAVEGPHTIATYRDLFASLEEFSVDFFRVPVTDEKAFLASDLERVAGIVADAWGCDGLPETIPADRDALRFVCQCQMGQGRTTQGTVVCHMVIRALAGEADAAHLDAASGDESDEDDRSRHNLAQPLRPLRRHSSVEAMRAGEYATVLDLVRVLGPGWAAKDFVDTSIDACDLVLNLRTSIHDVYLLSETNPRYVGKTLDFLERYCVFVVFAAYLLEAGATFWHGPDSQPFTRWLADRPEVVALLQNPRL</sequence>
<proteinExistence type="predicted"/>
<dbReference type="EMBL" id="GL349444">
    <property type="protein sequence ID" value="KNC46827.1"/>
    <property type="molecule type" value="Genomic_DNA"/>
</dbReference>
<name>A0A0L0D3B1_THETB</name>
<dbReference type="SUPFAM" id="SSF52799">
    <property type="entry name" value="(Phosphotyrosine protein) phosphatases II"/>
    <property type="match status" value="2"/>
</dbReference>
<dbReference type="OMA" id="VIPIWEE"/>
<dbReference type="Gene3D" id="3.90.190.10">
    <property type="entry name" value="Protein tyrosine phosphatase superfamily"/>
    <property type="match status" value="3"/>
</dbReference>
<dbReference type="InterPro" id="IPR029021">
    <property type="entry name" value="Prot-tyrosine_phosphatase-like"/>
</dbReference>
<dbReference type="eggNOG" id="ENOG502QQ90">
    <property type="taxonomic scope" value="Eukaryota"/>
</dbReference>